<dbReference type="AlphaFoldDB" id="A0A9W6TXR8"/>
<feature type="compositionally biased region" description="Polar residues" evidence="1">
    <location>
        <begin position="43"/>
        <end position="52"/>
    </location>
</feature>
<accession>A0A9W6TXR8</accession>
<evidence type="ECO:0000256" key="1">
    <source>
        <dbReference type="SAM" id="MobiDB-lite"/>
    </source>
</evidence>
<dbReference type="EMBL" id="BSXT01000224">
    <property type="protein sequence ID" value="GMF21314.1"/>
    <property type="molecule type" value="Genomic_DNA"/>
</dbReference>
<proteinExistence type="predicted"/>
<dbReference type="OrthoDB" id="96320at2759"/>
<comment type="caution">
    <text evidence="2">The sequence shown here is derived from an EMBL/GenBank/DDBJ whole genome shotgun (WGS) entry which is preliminary data.</text>
</comment>
<sequence length="191" mass="20703">MRGNGKGKAKVRREVPLDEYLAKVVAVDACNAEQGATPATADGYTSSPSSNFEVPLTPGKGTLPFSNEDEPMDTVLNAVNADATGKAQATGKEPDGDVDMKEPPGKVSNQQIAETTMSFAGMLTELEKKVRSLYQYLLDDVMYLTTNSWLLDSGCRHGLTSVMARLVRKELNTQFMLTFAQGSKHSNTHIQ</sequence>
<feature type="compositionally biased region" description="Basic and acidic residues" evidence="1">
    <location>
        <begin position="92"/>
        <end position="104"/>
    </location>
</feature>
<feature type="region of interest" description="Disordered" evidence="1">
    <location>
        <begin position="36"/>
        <end position="63"/>
    </location>
</feature>
<dbReference type="Proteomes" id="UP001165121">
    <property type="component" value="Unassembled WGS sequence"/>
</dbReference>
<evidence type="ECO:0000313" key="2">
    <source>
        <dbReference type="EMBL" id="GMF21314.1"/>
    </source>
</evidence>
<name>A0A9W6TXR8_9STRA</name>
<gene>
    <name evidence="2" type="ORF">Pfra01_000279500</name>
</gene>
<feature type="region of interest" description="Disordered" evidence="1">
    <location>
        <begin position="85"/>
        <end position="106"/>
    </location>
</feature>
<reference evidence="2" key="1">
    <citation type="submission" date="2023-04" db="EMBL/GenBank/DDBJ databases">
        <title>Phytophthora fragariaefolia NBRC 109709.</title>
        <authorList>
            <person name="Ichikawa N."/>
            <person name="Sato H."/>
            <person name="Tonouchi N."/>
        </authorList>
    </citation>
    <scope>NUCLEOTIDE SEQUENCE</scope>
    <source>
        <strain evidence="2">NBRC 109709</strain>
    </source>
</reference>
<keyword evidence="3" id="KW-1185">Reference proteome</keyword>
<evidence type="ECO:0000313" key="3">
    <source>
        <dbReference type="Proteomes" id="UP001165121"/>
    </source>
</evidence>
<organism evidence="2 3">
    <name type="scientific">Phytophthora fragariaefolia</name>
    <dbReference type="NCBI Taxonomy" id="1490495"/>
    <lineage>
        <taxon>Eukaryota</taxon>
        <taxon>Sar</taxon>
        <taxon>Stramenopiles</taxon>
        <taxon>Oomycota</taxon>
        <taxon>Peronosporomycetes</taxon>
        <taxon>Peronosporales</taxon>
        <taxon>Peronosporaceae</taxon>
        <taxon>Phytophthora</taxon>
    </lineage>
</organism>
<protein>
    <submittedName>
        <fullName evidence="2">Unnamed protein product</fullName>
    </submittedName>
</protein>